<reference evidence="2 3" key="1">
    <citation type="submission" date="2016-11" db="EMBL/GenBank/DDBJ databases">
        <authorList>
            <person name="Jaros S."/>
            <person name="Januszkiewicz K."/>
            <person name="Wedrychowicz H."/>
        </authorList>
    </citation>
    <scope>NUCLEOTIDE SEQUENCE [LARGE SCALE GENOMIC DNA]</scope>
    <source>
        <strain evidence="2 3">DSM 15930</strain>
    </source>
</reference>
<feature type="signal peptide" evidence="1">
    <location>
        <begin position="1"/>
        <end position="21"/>
    </location>
</feature>
<keyword evidence="1" id="KW-0732">Signal</keyword>
<keyword evidence="3" id="KW-1185">Reference proteome</keyword>
<dbReference type="STRING" id="1120996.SAMN02746066_00775"/>
<dbReference type="PROSITE" id="PS51257">
    <property type="entry name" value="PROKAR_LIPOPROTEIN"/>
    <property type="match status" value="1"/>
</dbReference>
<dbReference type="AlphaFoldDB" id="A0A1M7G272"/>
<evidence type="ECO:0000313" key="3">
    <source>
        <dbReference type="Proteomes" id="UP000184038"/>
    </source>
</evidence>
<dbReference type="PANTHER" id="PTHR33361">
    <property type="entry name" value="GLR0591 PROTEIN"/>
    <property type="match status" value="1"/>
</dbReference>
<evidence type="ECO:0000313" key="2">
    <source>
        <dbReference type="EMBL" id="SHM10178.1"/>
    </source>
</evidence>
<feature type="chain" id="PRO_5039693224" evidence="1">
    <location>
        <begin position="22"/>
        <end position="583"/>
    </location>
</feature>
<dbReference type="RefSeq" id="WP_073283111.1">
    <property type="nucleotide sequence ID" value="NZ_FRCP01000006.1"/>
</dbReference>
<sequence length="583" mass="66973">MKKYKKLYLLLTLIVFLFALTGCDKGKSAAQTQEEFDALSNEVFLDNVQSDSITLNYTLANPEKYGITNYKPTLGDFTLEAMKESLAKSENYAARLKAIDYKKLTDDQKLTYDVMKDYYKVDDNAEDLLLYYEVLSPTVGLQAQLPILYAEYSFYDKDDIDAYLELLPCTYDYFNQIIEFEKLKSDAGLFMSDRSADDIIKQCEALIADKENNFLITVFNDKVKQYDGLTKDEIKTYQEKNKDAVINYVIPAYQLIIDGLKSLKGTGTNEGGLCNLDKGKEYYKSLVRTETGSNRSVEELIKLLDKYMDKNIASMQTLLAKDASLLDQASNPSYPMTDPEEILTYLQDAIKDRFPDMDKVNYTIKYVHKSLEDFISPAFYLTPAIDNYEDNSIYINGSDKFDLSQIFTTLAHEGYPGHLFQNVYYAQQNPAPIRSTMNFGGYSEGWATYVEMISYHMAGIDDNLASLLEENNAVILMMYARADIGINYEGWSRKESDEYLKGMLGITDEETLDQFYISMVEEPANYLQYTIGYIELMELRNKAEKALEDKFSEKDFHEFILKTGPSQFFVIDKYLDKWINSAK</sequence>
<dbReference type="PANTHER" id="PTHR33361:SF2">
    <property type="entry name" value="DUF885 DOMAIN-CONTAINING PROTEIN"/>
    <property type="match status" value="1"/>
</dbReference>
<accession>A0A1M7G272</accession>
<dbReference type="EMBL" id="FRCP01000006">
    <property type="protein sequence ID" value="SHM10178.1"/>
    <property type="molecule type" value="Genomic_DNA"/>
</dbReference>
<proteinExistence type="predicted"/>
<evidence type="ECO:0000256" key="1">
    <source>
        <dbReference type="SAM" id="SignalP"/>
    </source>
</evidence>
<organism evidence="2 3">
    <name type="scientific">Anaerosporobacter mobilis DSM 15930</name>
    <dbReference type="NCBI Taxonomy" id="1120996"/>
    <lineage>
        <taxon>Bacteria</taxon>
        <taxon>Bacillati</taxon>
        <taxon>Bacillota</taxon>
        <taxon>Clostridia</taxon>
        <taxon>Lachnospirales</taxon>
        <taxon>Lachnospiraceae</taxon>
        <taxon>Anaerosporobacter</taxon>
    </lineage>
</organism>
<dbReference type="Proteomes" id="UP000184038">
    <property type="component" value="Unassembled WGS sequence"/>
</dbReference>
<dbReference type="InterPro" id="IPR010281">
    <property type="entry name" value="DUF885"/>
</dbReference>
<gene>
    <name evidence="2" type="ORF">SAMN02746066_00775</name>
</gene>
<dbReference type="Pfam" id="PF05960">
    <property type="entry name" value="DUF885"/>
    <property type="match status" value="1"/>
</dbReference>
<protein>
    <submittedName>
        <fullName evidence="2">Uncharacterized conserved protein, DUF885 familyt</fullName>
    </submittedName>
</protein>
<name>A0A1M7G272_9FIRM</name>